<dbReference type="EMBL" id="CAADIP010000050">
    <property type="protein sequence ID" value="VFR96066.1"/>
    <property type="molecule type" value="Genomic_DNA"/>
</dbReference>
<evidence type="ECO:0000313" key="4">
    <source>
        <dbReference type="EMBL" id="VFR56320.1"/>
    </source>
</evidence>
<dbReference type="EMBL" id="CAADII010000059">
    <property type="protein sequence ID" value="VFR56320.1"/>
    <property type="molecule type" value="Genomic_DNA"/>
</dbReference>
<evidence type="ECO:0000313" key="7">
    <source>
        <dbReference type="EMBL" id="VFS25413.1"/>
    </source>
</evidence>
<evidence type="ECO:0000313" key="5">
    <source>
        <dbReference type="EMBL" id="VFR77780.1"/>
    </source>
</evidence>
<gene>
    <name evidence="4" type="ORF">BRI6_0337</name>
    <name evidence="5" type="ORF">BRI9_0393</name>
    <name evidence="6" type="ORF">IVO3_0394</name>
    <name evidence="7" type="ORF">RAN7_0335</name>
</gene>
<accession>A0A484S3H0</accession>
<protein>
    <recommendedName>
        <fullName evidence="3">NodB homology domain-containing protein</fullName>
    </recommendedName>
</protein>
<feature type="domain" description="NodB homology" evidence="3">
    <location>
        <begin position="29"/>
        <end position="278"/>
    </location>
</feature>
<dbReference type="AlphaFoldDB" id="A0A484S3H0"/>
<dbReference type="InterPro" id="IPR051398">
    <property type="entry name" value="Polysacch_Deacetylase"/>
</dbReference>
<dbReference type="InterPro" id="IPR011330">
    <property type="entry name" value="Glyco_hydro/deAcase_b/a-brl"/>
</dbReference>
<proteinExistence type="predicted"/>
<dbReference type="CDD" id="cd10918">
    <property type="entry name" value="CE4_NodB_like_5s_6s"/>
    <property type="match status" value="1"/>
</dbReference>
<comment type="subcellular location">
    <subcellularLocation>
        <location evidence="1">Secreted</location>
    </subcellularLocation>
</comment>
<dbReference type="Gene3D" id="3.20.20.370">
    <property type="entry name" value="Glycoside hydrolase/deacetylase"/>
    <property type="match status" value="1"/>
</dbReference>
<dbReference type="GO" id="GO:0005975">
    <property type="term" value="P:carbohydrate metabolic process"/>
    <property type="evidence" value="ECO:0007669"/>
    <property type="project" value="InterPro"/>
</dbReference>
<name>A0A484S3H0_9ZZZZ</name>
<dbReference type="EMBL" id="CAADIK010000041">
    <property type="protein sequence ID" value="VFR77780.1"/>
    <property type="molecule type" value="Genomic_DNA"/>
</dbReference>
<dbReference type="EMBL" id="CAADIZ010000031">
    <property type="protein sequence ID" value="VFS25413.1"/>
    <property type="molecule type" value="Genomic_DNA"/>
</dbReference>
<dbReference type="SUPFAM" id="SSF88713">
    <property type="entry name" value="Glycoside hydrolase/deacetylase"/>
    <property type="match status" value="1"/>
</dbReference>
<sequence>MIDWLSARYQLIGADEYLARLGNDSLSADHICLSFDDALLCQYDVAAPILDRKNIKAFFFVYSSPFCGDPDPLEVYRYFRTTEYKSIDDFYSQFFLEAASLLGDAYSTALKDFDEKTYLASFPFYSANDKWFRYLRDLVLGKARYEAIMDRLMEKRSFNIARASEKLWMSETNVRNLHNSGHIVGLHSYSHPTTLHMCDRQTQQREYDKNFEHLRAMLGVAPIAMSHPCGNYNGETLDILRRFGIKIGFRSNNSVTHISSNLEVPRDDHANVYKAMHQ</sequence>
<organism evidence="4">
    <name type="scientific">plant metagenome</name>
    <dbReference type="NCBI Taxonomy" id="1297885"/>
    <lineage>
        <taxon>unclassified sequences</taxon>
        <taxon>metagenomes</taxon>
        <taxon>organismal metagenomes</taxon>
    </lineage>
</organism>
<dbReference type="PANTHER" id="PTHR34216:SF3">
    <property type="entry name" value="POLY-BETA-1,6-N-ACETYL-D-GLUCOSAMINE N-DEACETYLASE"/>
    <property type="match status" value="1"/>
</dbReference>
<dbReference type="PROSITE" id="PS51677">
    <property type="entry name" value="NODB"/>
    <property type="match status" value="1"/>
</dbReference>
<dbReference type="GO" id="GO:0016810">
    <property type="term" value="F:hydrolase activity, acting on carbon-nitrogen (but not peptide) bonds"/>
    <property type="evidence" value="ECO:0007669"/>
    <property type="project" value="InterPro"/>
</dbReference>
<evidence type="ECO:0000259" key="3">
    <source>
        <dbReference type="PROSITE" id="PS51677"/>
    </source>
</evidence>
<evidence type="ECO:0000313" key="6">
    <source>
        <dbReference type="EMBL" id="VFR96066.1"/>
    </source>
</evidence>
<evidence type="ECO:0000256" key="1">
    <source>
        <dbReference type="ARBA" id="ARBA00004613"/>
    </source>
</evidence>
<reference evidence="4" key="1">
    <citation type="submission" date="2019-03" db="EMBL/GenBank/DDBJ databases">
        <authorList>
            <person name="Danneels B."/>
        </authorList>
    </citation>
    <scope>NUCLEOTIDE SEQUENCE</scope>
</reference>
<dbReference type="InterPro" id="IPR002509">
    <property type="entry name" value="NODB_dom"/>
</dbReference>
<dbReference type="GO" id="GO:0005576">
    <property type="term" value="C:extracellular region"/>
    <property type="evidence" value="ECO:0007669"/>
    <property type="project" value="UniProtKB-SubCell"/>
</dbReference>
<evidence type="ECO:0000256" key="2">
    <source>
        <dbReference type="ARBA" id="ARBA00022729"/>
    </source>
</evidence>
<keyword evidence="2" id="KW-0732">Signal</keyword>
<dbReference type="PANTHER" id="PTHR34216">
    <property type="match status" value="1"/>
</dbReference>
<dbReference type="Pfam" id="PF01522">
    <property type="entry name" value="Polysacc_deac_1"/>
    <property type="match status" value="1"/>
</dbReference>